<dbReference type="WBParaSite" id="SSTP_0000231800.1">
    <property type="protein sequence ID" value="SSTP_0000231800.1"/>
    <property type="gene ID" value="SSTP_0000231800"/>
</dbReference>
<accession>A0A0K0DYK1</accession>
<protein>
    <submittedName>
        <fullName evidence="2">Uncharacterized protein</fullName>
    </submittedName>
</protein>
<dbReference type="AlphaFoldDB" id="A0A0K0DYK1"/>
<evidence type="ECO:0000313" key="2">
    <source>
        <dbReference type="WBParaSite" id="SSTP_0000231800.1"/>
    </source>
</evidence>
<name>A0A0K0DYK1_STRER</name>
<organism evidence="2">
    <name type="scientific">Strongyloides stercoralis</name>
    <name type="common">Threadworm</name>
    <dbReference type="NCBI Taxonomy" id="6248"/>
    <lineage>
        <taxon>Eukaryota</taxon>
        <taxon>Metazoa</taxon>
        <taxon>Ecdysozoa</taxon>
        <taxon>Nematoda</taxon>
        <taxon>Chromadorea</taxon>
        <taxon>Rhabditida</taxon>
        <taxon>Tylenchina</taxon>
        <taxon>Panagrolaimomorpha</taxon>
        <taxon>Strongyloidoidea</taxon>
        <taxon>Strongyloididae</taxon>
        <taxon>Strongyloides</taxon>
    </lineage>
</organism>
<proteinExistence type="predicted"/>
<keyword evidence="1" id="KW-1133">Transmembrane helix</keyword>
<keyword evidence="1" id="KW-0472">Membrane</keyword>
<evidence type="ECO:0000256" key="1">
    <source>
        <dbReference type="SAM" id="Phobius"/>
    </source>
</evidence>
<reference evidence="2" key="1">
    <citation type="submission" date="2015-08" db="UniProtKB">
        <authorList>
            <consortium name="WormBaseParasite"/>
        </authorList>
    </citation>
    <scope>IDENTIFICATION</scope>
</reference>
<feature type="transmembrane region" description="Helical" evidence="1">
    <location>
        <begin position="6"/>
        <end position="23"/>
    </location>
</feature>
<keyword evidence="1" id="KW-0812">Transmembrane</keyword>
<sequence length="89" mass="10430">MHVFVLFFKIILIGFFFTSVYPLRGALMRNGRSFDAINDVVPVNHPVRLIPFQYSPKILRKILKSGSYYIPDNSYEKIFSNQEMYESGF</sequence>